<comment type="caution">
    <text evidence="1">The sequence shown here is derived from an EMBL/GenBank/DDBJ whole genome shotgun (WGS) entry which is preliminary data.</text>
</comment>
<evidence type="ECO:0000313" key="1">
    <source>
        <dbReference type="EMBL" id="PKY63743.1"/>
    </source>
</evidence>
<dbReference type="Gene3D" id="3.40.1000.10">
    <property type="entry name" value="Mog1/PsbP, alpha/beta/alpha sandwich"/>
    <property type="match status" value="1"/>
</dbReference>
<dbReference type="EMBL" id="PKKM01000016">
    <property type="protein sequence ID" value="PKY63743.1"/>
    <property type="molecule type" value="Genomic_DNA"/>
</dbReference>
<accession>A0A2I1HY42</accession>
<organism evidence="1 2">
    <name type="scientific">Schaalia odontolytica</name>
    <dbReference type="NCBI Taxonomy" id="1660"/>
    <lineage>
        <taxon>Bacteria</taxon>
        <taxon>Bacillati</taxon>
        <taxon>Actinomycetota</taxon>
        <taxon>Actinomycetes</taxon>
        <taxon>Actinomycetales</taxon>
        <taxon>Actinomycetaceae</taxon>
        <taxon>Schaalia</taxon>
    </lineage>
</organism>
<dbReference type="Proteomes" id="UP000234198">
    <property type="component" value="Unassembled WGS sequence"/>
</dbReference>
<proteinExistence type="predicted"/>
<reference evidence="1 2" key="1">
    <citation type="submission" date="2017-12" db="EMBL/GenBank/DDBJ databases">
        <title>Phylogenetic diversity of female urinary microbiome.</title>
        <authorList>
            <person name="Thomas-White K."/>
            <person name="Wolfe A.J."/>
        </authorList>
    </citation>
    <scope>NUCLEOTIDE SEQUENCE [LARGE SCALE GENOMIC DNA]</scope>
    <source>
        <strain evidence="1 2">UMB0018</strain>
    </source>
</reference>
<name>A0A2I1HY42_9ACTO</name>
<dbReference type="AlphaFoldDB" id="A0A2I1HY42"/>
<sequence>MTLASGWRFLTPEEYAQLGPLADDPSVRLVAVAKTKDEGNVPTFVVTGGALNTDASDDEVYADSVRQVEEALPGFHLIDDFAWPVAPHGARWRTGVYILENVSLTLSQLTWITRTAPATQQSPQRFLWTATCTCPSVLFPTVIDDFITMAQTLEVTP</sequence>
<protein>
    <submittedName>
        <fullName evidence="1">Uncharacterized protein</fullName>
    </submittedName>
</protein>
<gene>
    <name evidence="1" type="ORF">CYJ22_09420</name>
</gene>
<evidence type="ECO:0000313" key="2">
    <source>
        <dbReference type="Proteomes" id="UP000234198"/>
    </source>
</evidence>